<keyword evidence="2" id="KW-1185">Reference proteome</keyword>
<dbReference type="GO" id="GO:0004190">
    <property type="term" value="F:aspartic-type endopeptidase activity"/>
    <property type="evidence" value="ECO:0007669"/>
    <property type="project" value="InterPro"/>
</dbReference>
<evidence type="ECO:0000313" key="1">
    <source>
        <dbReference type="EMBL" id="GGA90198.1"/>
    </source>
</evidence>
<protein>
    <recommendedName>
        <fullName evidence="3">Signal peptidase II</fullName>
    </recommendedName>
</protein>
<dbReference type="Proteomes" id="UP000613512">
    <property type="component" value="Unassembled WGS sequence"/>
</dbReference>
<dbReference type="AlphaFoldDB" id="A0A916S8V5"/>
<evidence type="ECO:0000313" key="2">
    <source>
        <dbReference type="Proteomes" id="UP000613512"/>
    </source>
</evidence>
<organism evidence="1 2">
    <name type="scientific">Ornithinibacillus halotolerans</name>
    <dbReference type="NCBI Taxonomy" id="1274357"/>
    <lineage>
        <taxon>Bacteria</taxon>
        <taxon>Bacillati</taxon>
        <taxon>Bacillota</taxon>
        <taxon>Bacilli</taxon>
        <taxon>Bacillales</taxon>
        <taxon>Bacillaceae</taxon>
        <taxon>Ornithinibacillus</taxon>
    </lineage>
</organism>
<dbReference type="RefSeq" id="WP_188386068.1">
    <property type="nucleotide sequence ID" value="NZ_BMEY01000026.1"/>
</dbReference>
<proteinExistence type="predicted"/>
<evidence type="ECO:0008006" key="3">
    <source>
        <dbReference type="Google" id="ProtNLM"/>
    </source>
</evidence>
<dbReference type="GO" id="GO:0016020">
    <property type="term" value="C:membrane"/>
    <property type="evidence" value="ECO:0007669"/>
    <property type="project" value="InterPro"/>
</dbReference>
<comment type="caution">
    <text evidence="1">The sequence shown here is derived from an EMBL/GenBank/DDBJ whole genome shotgun (WGS) entry which is preliminary data.</text>
</comment>
<name>A0A916S8V5_9BACI</name>
<dbReference type="EMBL" id="BMEY01000026">
    <property type="protein sequence ID" value="GGA90198.1"/>
    <property type="molecule type" value="Genomic_DNA"/>
</dbReference>
<reference evidence="1" key="2">
    <citation type="submission" date="2020-09" db="EMBL/GenBank/DDBJ databases">
        <authorList>
            <person name="Sun Q."/>
            <person name="Zhou Y."/>
        </authorList>
    </citation>
    <scope>NUCLEOTIDE SEQUENCE</scope>
    <source>
        <strain evidence="1">CGMCC 1.12408</strain>
    </source>
</reference>
<reference evidence="1" key="1">
    <citation type="journal article" date="2014" name="Int. J. Syst. Evol. Microbiol.">
        <title>Complete genome sequence of Corynebacterium casei LMG S-19264T (=DSM 44701T), isolated from a smear-ripened cheese.</title>
        <authorList>
            <consortium name="US DOE Joint Genome Institute (JGI-PGF)"/>
            <person name="Walter F."/>
            <person name="Albersmeier A."/>
            <person name="Kalinowski J."/>
            <person name="Ruckert C."/>
        </authorList>
    </citation>
    <scope>NUCLEOTIDE SEQUENCE</scope>
    <source>
        <strain evidence="1">CGMCC 1.12408</strain>
    </source>
</reference>
<accession>A0A916S8V5</accession>
<dbReference type="GO" id="GO:0006508">
    <property type="term" value="P:proteolysis"/>
    <property type="evidence" value="ECO:0007669"/>
    <property type="project" value="InterPro"/>
</dbReference>
<gene>
    <name evidence="1" type="ORF">GCM10008025_36010</name>
</gene>
<sequence>MVFYILAILGFILDQATKHIVRLYVDINERFTLWGIEFTHIENSGMAWIDCCMVK</sequence>